<proteinExistence type="inferred from homology"/>
<evidence type="ECO:0000256" key="4">
    <source>
        <dbReference type="ARBA" id="ARBA00022692"/>
    </source>
</evidence>
<accession>A0A4Y8QAM5</accession>
<dbReference type="InterPro" id="IPR003370">
    <property type="entry name" value="Chromate_transpt"/>
</dbReference>
<dbReference type="RefSeq" id="WP_134748978.1">
    <property type="nucleotide sequence ID" value="NZ_MYFO02000001.1"/>
</dbReference>
<evidence type="ECO:0000256" key="3">
    <source>
        <dbReference type="ARBA" id="ARBA00022475"/>
    </source>
</evidence>
<gene>
    <name evidence="8" type="ORF">B5M42_01610</name>
</gene>
<feature type="transmembrane region" description="Helical" evidence="7">
    <location>
        <begin position="78"/>
        <end position="99"/>
    </location>
</feature>
<evidence type="ECO:0000256" key="5">
    <source>
        <dbReference type="ARBA" id="ARBA00022989"/>
    </source>
</evidence>
<dbReference type="EMBL" id="MYFO01000001">
    <property type="protein sequence ID" value="TFE91960.1"/>
    <property type="molecule type" value="Genomic_DNA"/>
</dbReference>
<name>A0A4Y8QAM5_9BACL</name>
<evidence type="ECO:0000313" key="9">
    <source>
        <dbReference type="Proteomes" id="UP000298246"/>
    </source>
</evidence>
<keyword evidence="6 7" id="KW-0472">Membrane</keyword>
<protein>
    <submittedName>
        <fullName evidence="8">Chromate transporter</fullName>
    </submittedName>
</protein>
<keyword evidence="3" id="KW-1003">Cell membrane</keyword>
<dbReference type="PANTHER" id="PTHR43663:SF1">
    <property type="entry name" value="CHROMATE TRANSPORTER"/>
    <property type="match status" value="1"/>
</dbReference>
<reference evidence="8 9" key="1">
    <citation type="submission" date="2017-03" db="EMBL/GenBank/DDBJ databases">
        <title>Isolation of Levoglucosan Utilizing Bacteria.</title>
        <authorList>
            <person name="Arya A.S."/>
        </authorList>
    </citation>
    <scope>NUCLEOTIDE SEQUENCE [LARGE SCALE GENOMIC DNA]</scope>
    <source>
        <strain evidence="8 9">MEC069</strain>
    </source>
</reference>
<sequence>MWAKLWELFVGFGRSTMLGYGGGPSIIPLYEHEAVGKFAWMNKEEFGQALAFGNALPGPIATKLAAYIGFKVAGWPGALVAIVAVVLPTALLMVLLVGLMSKLSGNPVIKGMIRGVQPVIFVMLALLAYDFVKYAVQPVDGPVKFLPFLIAAGYFVMVQYFGISSVWGIAGGLVIGALFMR</sequence>
<evidence type="ECO:0000256" key="7">
    <source>
        <dbReference type="SAM" id="Phobius"/>
    </source>
</evidence>
<evidence type="ECO:0000256" key="1">
    <source>
        <dbReference type="ARBA" id="ARBA00004651"/>
    </source>
</evidence>
<comment type="caution">
    <text evidence="8">The sequence shown here is derived from an EMBL/GenBank/DDBJ whole genome shotgun (WGS) entry which is preliminary data.</text>
</comment>
<keyword evidence="5 7" id="KW-1133">Transmembrane helix</keyword>
<comment type="similarity">
    <text evidence="2">Belongs to the chromate ion transporter (CHR) (TC 2.A.51) family.</text>
</comment>
<organism evidence="8 9">
    <name type="scientific">Paenibacillus athensensis</name>
    <dbReference type="NCBI Taxonomy" id="1967502"/>
    <lineage>
        <taxon>Bacteria</taxon>
        <taxon>Bacillati</taxon>
        <taxon>Bacillota</taxon>
        <taxon>Bacilli</taxon>
        <taxon>Bacillales</taxon>
        <taxon>Paenibacillaceae</taxon>
        <taxon>Paenibacillus</taxon>
    </lineage>
</organism>
<dbReference type="Proteomes" id="UP000298246">
    <property type="component" value="Unassembled WGS sequence"/>
</dbReference>
<dbReference type="GO" id="GO:0015109">
    <property type="term" value="F:chromate transmembrane transporter activity"/>
    <property type="evidence" value="ECO:0007669"/>
    <property type="project" value="InterPro"/>
</dbReference>
<dbReference type="OrthoDB" id="9027281at2"/>
<dbReference type="Pfam" id="PF02417">
    <property type="entry name" value="Chromate_transp"/>
    <property type="match status" value="1"/>
</dbReference>
<keyword evidence="9" id="KW-1185">Reference proteome</keyword>
<dbReference type="AlphaFoldDB" id="A0A4Y8QAM5"/>
<keyword evidence="4 7" id="KW-0812">Transmembrane</keyword>
<evidence type="ECO:0000256" key="2">
    <source>
        <dbReference type="ARBA" id="ARBA00005262"/>
    </source>
</evidence>
<evidence type="ECO:0000256" key="6">
    <source>
        <dbReference type="ARBA" id="ARBA00023136"/>
    </source>
</evidence>
<feature type="transmembrane region" description="Helical" evidence="7">
    <location>
        <begin position="149"/>
        <end position="179"/>
    </location>
</feature>
<comment type="subcellular location">
    <subcellularLocation>
        <location evidence="1">Cell membrane</location>
        <topology evidence="1">Multi-pass membrane protein</topology>
    </subcellularLocation>
</comment>
<evidence type="ECO:0000313" key="8">
    <source>
        <dbReference type="EMBL" id="TFE91960.1"/>
    </source>
</evidence>
<dbReference type="GO" id="GO:0005886">
    <property type="term" value="C:plasma membrane"/>
    <property type="evidence" value="ECO:0007669"/>
    <property type="project" value="UniProtKB-SubCell"/>
</dbReference>
<dbReference type="InterPro" id="IPR052518">
    <property type="entry name" value="CHR_Transporter"/>
</dbReference>
<dbReference type="PANTHER" id="PTHR43663">
    <property type="entry name" value="CHROMATE TRANSPORT PROTEIN-RELATED"/>
    <property type="match status" value="1"/>
</dbReference>